<dbReference type="CDD" id="cd02961">
    <property type="entry name" value="PDI_a_family"/>
    <property type="match status" value="1"/>
</dbReference>
<dbReference type="GO" id="GO:0034976">
    <property type="term" value="P:response to endoplasmic reticulum stress"/>
    <property type="evidence" value="ECO:0007669"/>
    <property type="project" value="TreeGrafter"/>
</dbReference>
<feature type="domain" description="Thioredoxin" evidence="15">
    <location>
        <begin position="48"/>
        <end position="191"/>
    </location>
</feature>
<dbReference type="GO" id="GO:0003756">
    <property type="term" value="F:protein disulfide isomerase activity"/>
    <property type="evidence" value="ECO:0007669"/>
    <property type="project" value="UniProtKB-EC"/>
</dbReference>
<evidence type="ECO:0000256" key="7">
    <source>
        <dbReference type="ARBA" id="ARBA00022824"/>
    </source>
</evidence>
<evidence type="ECO:0000256" key="10">
    <source>
        <dbReference type="ARBA" id="ARBA00023235"/>
    </source>
</evidence>
<keyword evidence="9" id="KW-0325">Glycoprotein</keyword>
<dbReference type="EMBL" id="JXTB01000682">
    <property type="protein sequence ID" value="PON34080.1"/>
    <property type="molecule type" value="Genomic_DNA"/>
</dbReference>
<keyword evidence="10" id="KW-0413">Isomerase</keyword>
<evidence type="ECO:0000256" key="1">
    <source>
        <dbReference type="ARBA" id="ARBA00001182"/>
    </source>
</evidence>
<evidence type="ECO:0000256" key="9">
    <source>
        <dbReference type="ARBA" id="ARBA00023180"/>
    </source>
</evidence>
<dbReference type="GO" id="GO:0006457">
    <property type="term" value="P:protein folding"/>
    <property type="evidence" value="ECO:0007669"/>
    <property type="project" value="TreeGrafter"/>
</dbReference>
<evidence type="ECO:0000256" key="3">
    <source>
        <dbReference type="ARBA" id="ARBA00006347"/>
    </source>
</evidence>
<dbReference type="EC" id="5.3.4.1" evidence="4"/>
<dbReference type="FunFam" id="3.40.30.10:FF:000042">
    <property type="entry name" value="protein disulfide-isomerase A2"/>
    <property type="match status" value="1"/>
</dbReference>
<evidence type="ECO:0000256" key="13">
    <source>
        <dbReference type="SAM" id="MobiDB-lite"/>
    </source>
</evidence>
<gene>
    <name evidence="16" type="ORF">PanWU01x14_347420</name>
</gene>
<dbReference type="Pfam" id="PF13848">
    <property type="entry name" value="Thioredoxin_6"/>
    <property type="match status" value="1"/>
</dbReference>
<comment type="function">
    <text evidence="12">Acts as a protein-folding catalyst that interacts with nascent polypeptides to catalyze the formation, isomerization, and reduction or oxidation of disulfide bonds.</text>
</comment>
<comment type="subcellular location">
    <subcellularLocation>
        <location evidence="2">Endoplasmic reticulum lumen</location>
    </subcellularLocation>
</comment>
<keyword evidence="6" id="KW-0677">Repeat</keyword>
<accession>A0A2P5AC12</accession>
<evidence type="ECO:0000256" key="8">
    <source>
        <dbReference type="ARBA" id="ARBA00023157"/>
    </source>
</evidence>
<proteinExistence type="inferred from homology"/>
<dbReference type="FunFam" id="3.40.30.10:FF:000201">
    <property type="entry name" value="Protein disulfide isomerase-like 1-5"/>
    <property type="match status" value="1"/>
</dbReference>
<dbReference type="PROSITE" id="PS51352">
    <property type="entry name" value="THIOREDOXIN_2"/>
    <property type="match status" value="2"/>
</dbReference>
<keyword evidence="5 14" id="KW-0732">Signal</keyword>
<dbReference type="FunFam" id="3.40.30.10:FF:000204">
    <property type="entry name" value="Protein disulfide isomerase-like 1-6"/>
    <property type="match status" value="1"/>
</dbReference>
<name>A0A2P5AC12_PARAD</name>
<sequence>MFRPKPTSRFIYFSLTILLLLGFFTSILASDPITNENGDEDSEDIEELLALDEEVEQEEESGSGSSSSSSVRYSEAEVLSKAQRIVLELNGDNTKRVIDDNEFVLVLGYAPWCPRSAELMPQFAEAATLLKDLRSPLLMTKLDADRYPKAASLLQIKGFPTLLLFVNGSSQAYTGGFSAEEIVIWARKKTGVPVIRINLVTEAEEFLKKYHTFVIGFFEKFEGSDYEEFVKAATADNELQFIEVSNIGVAKVLFPQMKATNNFLGIVKSEPERYTAYEGTTFETEKLLQFFDYNKFPLVTKLTEINSARVYSSPIKLQVIVFAGEDDFEKILGPLQDVARKFKSKIMFMYIDITDENLAKPFLTLYGLEESKNTVVTAFDNKISAKFLLEADLTPTNIQDFCSRLLHGTLAPYFKSQPIPDIKDATIQSIVGKTFDALVLNSPKNVLLEVFTPWCINCETTTKQVEKLAKHFKGSDLIFGRFDAATNEHPKLQVSDYPTLLLYRAGEKANPIKLSTKSSLKDLAGSINKHLKARDKVARDEL</sequence>
<evidence type="ECO:0000256" key="2">
    <source>
        <dbReference type="ARBA" id="ARBA00004319"/>
    </source>
</evidence>
<dbReference type="FunFam" id="3.40.30.10:FF:000134">
    <property type="entry name" value="Protein disulfide-isomerase"/>
    <property type="match status" value="1"/>
</dbReference>
<dbReference type="InterPro" id="IPR013766">
    <property type="entry name" value="Thioredoxin_domain"/>
</dbReference>
<dbReference type="Pfam" id="PF00085">
    <property type="entry name" value="Thioredoxin"/>
    <property type="match status" value="2"/>
</dbReference>
<dbReference type="CDD" id="cd02982">
    <property type="entry name" value="PDI_b'_family"/>
    <property type="match status" value="1"/>
</dbReference>
<protein>
    <recommendedName>
        <fullName evidence="4">protein disulfide-isomerase</fullName>
        <ecNumber evidence="4">5.3.4.1</ecNumber>
    </recommendedName>
</protein>
<feature type="signal peptide" evidence="14">
    <location>
        <begin position="1"/>
        <end position="29"/>
    </location>
</feature>
<feature type="region of interest" description="Disordered" evidence="13">
    <location>
        <begin position="53"/>
        <end position="72"/>
    </location>
</feature>
<keyword evidence="8" id="KW-1015">Disulfide bond</keyword>
<keyword evidence="11" id="KW-0676">Redox-active center</keyword>
<dbReference type="PANTHER" id="PTHR18929">
    <property type="entry name" value="PROTEIN DISULFIDE ISOMERASE"/>
    <property type="match status" value="1"/>
</dbReference>
<keyword evidence="17" id="KW-1185">Reference proteome</keyword>
<dbReference type="Proteomes" id="UP000237105">
    <property type="component" value="Unassembled WGS sequence"/>
</dbReference>
<evidence type="ECO:0000256" key="6">
    <source>
        <dbReference type="ARBA" id="ARBA00022737"/>
    </source>
</evidence>
<evidence type="ECO:0000256" key="4">
    <source>
        <dbReference type="ARBA" id="ARBA00012723"/>
    </source>
</evidence>
<reference evidence="17" key="1">
    <citation type="submission" date="2016-06" db="EMBL/GenBank/DDBJ databases">
        <title>Parallel loss of symbiosis genes in relatives of nitrogen-fixing non-legume Parasponia.</title>
        <authorList>
            <person name="Van Velzen R."/>
            <person name="Holmer R."/>
            <person name="Bu F."/>
            <person name="Rutten L."/>
            <person name="Van Zeijl A."/>
            <person name="Liu W."/>
            <person name="Santuari L."/>
            <person name="Cao Q."/>
            <person name="Sharma T."/>
            <person name="Shen D."/>
            <person name="Roswanjaya Y."/>
            <person name="Wardhani T."/>
            <person name="Kalhor M.S."/>
            <person name="Jansen J."/>
            <person name="Van den Hoogen J."/>
            <person name="Gungor B."/>
            <person name="Hartog M."/>
            <person name="Hontelez J."/>
            <person name="Verver J."/>
            <person name="Yang W.-C."/>
            <person name="Schijlen E."/>
            <person name="Repin R."/>
            <person name="Schilthuizen M."/>
            <person name="Schranz E."/>
            <person name="Heidstra R."/>
            <person name="Miyata K."/>
            <person name="Fedorova E."/>
            <person name="Kohlen W."/>
            <person name="Bisseling T."/>
            <person name="Smit S."/>
            <person name="Geurts R."/>
        </authorList>
    </citation>
    <scope>NUCLEOTIDE SEQUENCE [LARGE SCALE GENOMIC DNA]</scope>
    <source>
        <strain evidence="17">cv. WU1-14</strain>
    </source>
</reference>
<evidence type="ECO:0000259" key="15">
    <source>
        <dbReference type="PROSITE" id="PS51352"/>
    </source>
</evidence>
<dbReference type="OrthoDB" id="427280at2759"/>
<evidence type="ECO:0000256" key="11">
    <source>
        <dbReference type="ARBA" id="ARBA00023284"/>
    </source>
</evidence>
<keyword evidence="7" id="KW-0256">Endoplasmic reticulum</keyword>
<feature type="chain" id="PRO_5015177871" description="protein disulfide-isomerase" evidence="14">
    <location>
        <begin position="30"/>
        <end position="542"/>
    </location>
</feature>
<evidence type="ECO:0000256" key="12">
    <source>
        <dbReference type="ARBA" id="ARBA00054003"/>
    </source>
</evidence>
<dbReference type="InterPro" id="IPR036249">
    <property type="entry name" value="Thioredoxin-like_sf"/>
</dbReference>
<organism evidence="16 17">
    <name type="scientific">Parasponia andersonii</name>
    <name type="common">Sponia andersonii</name>
    <dbReference type="NCBI Taxonomy" id="3476"/>
    <lineage>
        <taxon>Eukaryota</taxon>
        <taxon>Viridiplantae</taxon>
        <taxon>Streptophyta</taxon>
        <taxon>Embryophyta</taxon>
        <taxon>Tracheophyta</taxon>
        <taxon>Spermatophyta</taxon>
        <taxon>Magnoliopsida</taxon>
        <taxon>eudicotyledons</taxon>
        <taxon>Gunneridae</taxon>
        <taxon>Pentapetalae</taxon>
        <taxon>rosids</taxon>
        <taxon>fabids</taxon>
        <taxon>Rosales</taxon>
        <taxon>Cannabaceae</taxon>
        <taxon>Parasponia</taxon>
    </lineage>
</organism>
<evidence type="ECO:0000313" key="17">
    <source>
        <dbReference type="Proteomes" id="UP000237105"/>
    </source>
</evidence>
<dbReference type="STRING" id="3476.A0A2P5AC12"/>
<feature type="domain" description="Thioredoxin" evidence="15">
    <location>
        <begin position="405"/>
        <end position="532"/>
    </location>
</feature>
<comment type="catalytic activity">
    <reaction evidence="1">
        <text>Catalyzes the rearrangement of -S-S- bonds in proteins.</text>
        <dbReference type="EC" id="5.3.4.1"/>
    </reaction>
</comment>
<dbReference type="SUPFAM" id="SSF52833">
    <property type="entry name" value="Thioredoxin-like"/>
    <property type="match status" value="4"/>
</dbReference>
<dbReference type="CDD" id="cd02981">
    <property type="entry name" value="PDI_b_family"/>
    <property type="match status" value="1"/>
</dbReference>
<dbReference type="AlphaFoldDB" id="A0A2P5AC12"/>
<evidence type="ECO:0000313" key="16">
    <source>
        <dbReference type="EMBL" id="PON34080.1"/>
    </source>
</evidence>
<dbReference type="GO" id="GO:0005788">
    <property type="term" value="C:endoplasmic reticulum lumen"/>
    <property type="evidence" value="ECO:0007669"/>
    <property type="project" value="UniProtKB-SubCell"/>
</dbReference>
<comment type="similarity">
    <text evidence="3">Belongs to the protein disulfide isomerase family.</text>
</comment>
<dbReference type="PANTHER" id="PTHR18929:SF189">
    <property type="entry name" value="PROTEIN DISULFIDE ISOMERASE-LIKE 1-5-RELATED"/>
    <property type="match status" value="1"/>
</dbReference>
<evidence type="ECO:0000256" key="14">
    <source>
        <dbReference type="SAM" id="SignalP"/>
    </source>
</evidence>
<comment type="caution">
    <text evidence="16">The sequence shown here is derived from an EMBL/GenBank/DDBJ whole genome shotgun (WGS) entry which is preliminary data.</text>
</comment>
<dbReference type="Gene3D" id="3.40.30.10">
    <property type="entry name" value="Glutaredoxin"/>
    <property type="match status" value="4"/>
</dbReference>
<evidence type="ECO:0000256" key="5">
    <source>
        <dbReference type="ARBA" id="ARBA00022729"/>
    </source>
</evidence>
<feature type="compositionally biased region" description="Low complexity" evidence="13">
    <location>
        <begin position="62"/>
        <end position="72"/>
    </location>
</feature>